<dbReference type="InterPro" id="IPR015422">
    <property type="entry name" value="PyrdxlP-dep_Trfase_small"/>
</dbReference>
<dbReference type="SUPFAM" id="SSF53383">
    <property type="entry name" value="PLP-dependent transferases"/>
    <property type="match status" value="1"/>
</dbReference>
<dbReference type="InterPro" id="IPR015424">
    <property type="entry name" value="PyrdxlP-dep_Trfase"/>
</dbReference>
<evidence type="ECO:0000256" key="2">
    <source>
        <dbReference type="ARBA" id="ARBA00023002"/>
    </source>
</evidence>
<evidence type="ECO:0000313" key="6">
    <source>
        <dbReference type="EMBL" id="MDC7227130.1"/>
    </source>
</evidence>
<evidence type="ECO:0000256" key="3">
    <source>
        <dbReference type="ARBA" id="ARBA00049026"/>
    </source>
</evidence>
<dbReference type="PANTHER" id="PTHR42806:SF1">
    <property type="entry name" value="GLYCINE DEHYDROGENASE (DECARBOXYLATING)"/>
    <property type="match status" value="1"/>
</dbReference>
<dbReference type="PIRSF" id="PIRSF006815">
    <property type="entry name" value="GcvPA"/>
    <property type="match status" value="1"/>
</dbReference>
<dbReference type="Proteomes" id="UP001221217">
    <property type="component" value="Unassembled WGS sequence"/>
</dbReference>
<proteinExistence type="inferred from homology"/>
<evidence type="ECO:0000256" key="4">
    <source>
        <dbReference type="HAMAP-Rule" id="MF_00712"/>
    </source>
</evidence>
<organism evidence="6 7">
    <name type="scientific">Candidatus Thalassospirochaeta sargassi</name>
    <dbReference type="NCBI Taxonomy" id="3119039"/>
    <lineage>
        <taxon>Bacteria</taxon>
        <taxon>Pseudomonadati</taxon>
        <taxon>Spirochaetota</taxon>
        <taxon>Spirochaetia</taxon>
        <taxon>Spirochaetales</taxon>
        <taxon>Spirochaetaceae</taxon>
        <taxon>Candidatus Thalassospirochaeta</taxon>
    </lineage>
</organism>
<comment type="similarity">
    <text evidence="4">Belongs to the GcvP family. N-terminal subunit subfamily.</text>
</comment>
<dbReference type="AlphaFoldDB" id="A0AAJ1IH36"/>
<reference evidence="6 7" key="1">
    <citation type="submission" date="2022-12" db="EMBL/GenBank/DDBJ databases">
        <title>Metagenome assembled genome from gulf of manar.</title>
        <authorList>
            <person name="Kohli P."/>
            <person name="Pk S."/>
            <person name="Venkata Ramana C."/>
            <person name="Sasikala C."/>
        </authorList>
    </citation>
    <scope>NUCLEOTIDE SEQUENCE [LARGE SCALE GENOMIC DNA]</scope>
    <source>
        <strain evidence="6">JB008</strain>
    </source>
</reference>
<name>A0AAJ1IH36_9SPIO</name>
<dbReference type="Gene3D" id="3.90.1150.10">
    <property type="entry name" value="Aspartate Aminotransferase, domain 1"/>
    <property type="match status" value="1"/>
</dbReference>
<protein>
    <recommendedName>
        <fullName evidence="4">Probable glycine dehydrogenase (decarboxylating) subunit 1</fullName>
        <ecNumber evidence="4">1.4.4.2</ecNumber>
    </recommendedName>
    <alternativeName>
        <fullName evidence="4">Glycine cleavage system P-protein subunit 1</fullName>
    </alternativeName>
    <alternativeName>
        <fullName evidence="4">Glycine decarboxylase subunit 1</fullName>
    </alternativeName>
    <alternativeName>
        <fullName evidence="4">Glycine dehydrogenase (aminomethyl-transferring) subunit 1</fullName>
    </alternativeName>
</protein>
<dbReference type="GO" id="GO:0009116">
    <property type="term" value="P:nucleoside metabolic process"/>
    <property type="evidence" value="ECO:0007669"/>
    <property type="project" value="InterPro"/>
</dbReference>
<comment type="subunit">
    <text evidence="4">The glycine cleavage system is composed of four proteins: P, T, L and H. In this organism, the P 'protein' is a heterodimer of two subunits.</text>
</comment>
<feature type="domain" description="Glycine cleavage system P-protein N-terminal" evidence="5">
    <location>
        <begin position="2"/>
        <end position="433"/>
    </location>
</feature>
<comment type="catalytic activity">
    <reaction evidence="3 4">
        <text>N(6)-[(R)-lipoyl]-L-lysyl-[glycine-cleavage complex H protein] + glycine + H(+) = N(6)-[(R)-S(8)-aminomethyldihydrolipoyl]-L-lysyl-[glycine-cleavage complex H protein] + CO2</text>
        <dbReference type="Rhea" id="RHEA:24304"/>
        <dbReference type="Rhea" id="RHEA-COMP:10494"/>
        <dbReference type="Rhea" id="RHEA-COMP:10495"/>
        <dbReference type="ChEBI" id="CHEBI:15378"/>
        <dbReference type="ChEBI" id="CHEBI:16526"/>
        <dbReference type="ChEBI" id="CHEBI:57305"/>
        <dbReference type="ChEBI" id="CHEBI:83099"/>
        <dbReference type="ChEBI" id="CHEBI:83143"/>
        <dbReference type="EC" id="1.4.4.2"/>
    </reaction>
</comment>
<accession>A0AAJ1IH36</accession>
<sequence length="445" mass="49326">MSFIPNGINARTEMLKTIGLDDIDQLFSSIPSDLRSGSLDIPEGRSEFEVEKHIRTLGARNYSNLTYFIGGGFYDHFIPSAVDSLSSRGEFFTAYTPYQPEASQGTLQAIYEYQSCICRLTGMEVANASVYDGGTALYEAAMMAIRITKRNKIVMDGGVNPIYRKMINSYTHNLNIGFSEVPVCHGQSDRDEIEKHIDEDTAAVILQNPNFFGAVDDHSDIVNKAHEHGALVISSVYPISLGMLKTPAEMGVDIVTGEGQSLGIPLSFGGPYLGFMATREKFIRMMPGRICGETVDTKGRRAYVLTFQTREQHIRREKANSNICSNQSLCALRALIYMSLVGNAGLKNIATQCRDKAEFTKEKLSNIDGVHVMSSSPTFNEFTIQLPVNANQVIGRLIEKGIAAGFPLGRYYPEMENYLLVAVTEKRSKHEIIMFADAIEDALWN</sequence>
<dbReference type="GO" id="GO:0019464">
    <property type="term" value="P:glycine decarboxylation via glycine cleavage system"/>
    <property type="evidence" value="ECO:0007669"/>
    <property type="project" value="UniProtKB-UniRule"/>
</dbReference>
<dbReference type="GO" id="GO:0004375">
    <property type="term" value="F:glycine dehydrogenase (decarboxylating) activity"/>
    <property type="evidence" value="ECO:0007669"/>
    <property type="project" value="UniProtKB-EC"/>
</dbReference>
<dbReference type="InterPro" id="IPR049315">
    <property type="entry name" value="GDC-P_N"/>
</dbReference>
<dbReference type="PANTHER" id="PTHR42806">
    <property type="entry name" value="GLYCINE CLEAVAGE SYSTEM P-PROTEIN"/>
    <property type="match status" value="1"/>
</dbReference>
<dbReference type="InterPro" id="IPR020581">
    <property type="entry name" value="GDC_P"/>
</dbReference>
<dbReference type="EC" id="1.4.4.2" evidence="4"/>
<dbReference type="Pfam" id="PF02347">
    <property type="entry name" value="GDC-P"/>
    <property type="match status" value="1"/>
</dbReference>
<evidence type="ECO:0000259" key="5">
    <source>
        <dbReference type="Pfam" id="PF02347"/>
    </source>
</evidence>
<gene>
    <name evidence="4 6" type="primary">gcvPA</name>
    <name evidence="6" type="ORF">PQJ61_10245</name>
</gene>
<comment type="caution">
    <text evidence="6">The sequence shown here is derived from an EMBL/GenBank/DDBJ whole genome shotgun (WGS) entry which is preliminary data.</text>
</comment>
<dbReference type="NCBIfam" id="NF001696">
    <property type="entry name" value="PRK00451.1"/>
    <property type="match status" value="1"/>
</dbReference>
<evidence type="ECO:0000313" key="7">
    <source>
        <dbReference type="Proteomes" id="UP001221217"/>
    </source>
</evidence>
<dbReference type="HAMAP" id="MF_00712">
    <property type="entry name" value="GcvPA"/>
    <property type="match status" value="1"/>
</dbReference>
<evidence type="ECO:0000256" key="1">
    <source>
        <dbReference type="ARBA" id="ARBA00003788"/>
    </source>
</evidence>
<comment type="function">
    <text evidence="1 4">The glycine cleavage system catalyzes the degradation of glycine. The P protein binds the alpha-amino group of glycine through its pyridoxal phosphate cofactor; CO(2) is released and the remaining methylamine moiety is then transferred to the lipoamide cofactor of the H protein.</text>
</comment>
<keyword evidence="2 4" id="KW-0560">Oxidoreductase</keyword>
<dbReference type="InterPro" id="IPR015421">
    <property type="entry name" value="PyrdxlP-dep_Trfase_major"/>
</dbReference>
<dbReference type="EMBL" id="JAQQAL010000022">
    <property type="protein sequence ID" value="MDC7227130.1"/>
    <property type="molecule type" value="Genomic_DNA"/>
</dbReference>
<dbReference type="Gene3D" id="3.40.640.10">
    <property type="entry name" value="Type I PLP-dependent aspartate aminotransferase-like (Major domain)"/>
    <property type="match status" value="1"/>
</dbReference>
<dbReference type="CDD" id="cd00613">
    <property type="entry name" value="GDC-P"/>
    <property type="match status" value="1"/>
</dbReference>
<dbReference type="InterPro" id="IPR023010">
    <property type="entry name" value="GcvPA"/>
</dbReference>